<comment type="similarity">
    <text evidence="1">Belongs to the transglycosylase Slt family.</text>
</comment>
<feature type="signal peptide" evidence="5">
    <location>
        <begin position="1"/>
        <end position="44"/>
    </location>
</feature>
<evidence type="ECO:0000256" key="2">
    <source>
        <dbReference type="ARBA" id="ARBA00009387"/>
    </source>
</evidence>
<evidence type="ECO:0000256" key="4">
    <source>
        <dbReference type="SAM" id="MobiDB-lite"/>
    </source>
</evidence>
<name>A0A918XS22_9PROT</name>
<comment type="similarity">
    <text evidence="2">Belongs to the virb1 family.</text>
</comment>
<dbReference type="InterPro" id="IPR000189">
    <property type="entry name" value="Transglyc_AS"/>
</dbReference>
<reference evidence="7" key="2">
    <citation type="submission" date="2020-09" db="EMBL/GenBank/DDBJ databases">
        <authorList>
            <person name="Sun Q."/>
            <person name="Kim S."/>
        </authorList>
    </citation>
    <scope>NUCLEOTIDE SEQUENCE</scope>
    <source>
        <strain evidence="7">KCTC 42651</strain>
    </source>
</reference>
<keyword evidence="3 5" id="KW-0732">Signal</keyword>
<dbReference type="Pfam" id="PF01464">
    <property type="entry name" value="SLT"/>
    <property type="match status" value="1"/>
</dbReference>
<evidence type="ECO:0000256" key="1">
    <source>
        <dbReference type="ARBA" id="ARBA00007734"/>
    </source>
</evidence>
<dbReference type="GO" id="GO:0042597">
    <property type="term" value="C:periplasmic space"/>
    <property type="evidence" value="ECO:0007669"/>
    <property type="project" value="InterPro"/>
</dbReference>
<evidence type="ECO:0000256" key="3">
    <source>
        <dbReference type="ARBA" id="ARBA00022729"/>
    </source>
</evidence>
<dbReference type="GO" id="GO:0004553">
    <property type="term" value="F:hydrolase activity, hydrolyzing O-glycosyl compounds"/>
    <property type="evidence" value="ECO:0007669"/>
    <property type="project" value="InterPro"/>
</dbReference>
<dbReference type="InterPro" id="IPR008939">
    <property type="entry name" value="Lytic_TGlycosylase_superhlx_U"/>
</dbReference>
<dbReference type="SUPFAM" id="SSF48435">
    <property type="entry name" value="Bacterial muramidases"/>
    <property type="match status" value="1"/>
</dbReference>
<feature type="region of interest" description="Disordered" evidence="4">
    <location>
        <begin position="42"/>
        <end position="87"/>
    </location>
</feature>
<dbReference type="InterPro" id="IPR023346">
    <property type="entry name" value="Lysozyme-like_dom_sf"/>
</dbReference>
<dbReference type="EMBL" id="BMZS01000004">
    <property type="protein sequence ID" value="GHD48708.1"/>
    <property type="molecule type" value="Genomic_DNA"/>
</dbReference>
<dbReference type="Gene3D" id="1.25.20.10">
    <property type="entry name" value="Bacterial muramidases"/>
    <property type="match status" value="1"/>
</dbReference>
<dbReference type="CDD" id="cd13401">
    <property type="entry name" value="Slt70-like"/>
    <property type="match status" value="1"/>
</dbReference>
<dbReference type="RefSeq" id="WP_189988949.1">
    <property type="nucleotide sequence ID" value="NZ_BMZS01000004.1"/>
</dbReference>
<comment type="caution">
    <text evidence="7">The sequence shown here is derived from an EMBL/GenBank/DDBJ whole genome shotgun (WGS) entry which is preliminary data.</text>
</comment>
<evidence type="ECO:0000313" key="7">
    <source>
        <dbReference type="EMBL" id="GHD48708.1"/>
    </source>
</evidence>
<dbReference type="PANTHER" id="PTHR37423">
    <property type="entry name" value="SOLUBLE LYTIC MUREIN TRANSGLYCOSYLASE-RELATED"/>
    <property type="match status" value="1"/>
</dbReference>
<organism evidence="7 8">
    <name type="scientific">Thalassobaculum fulvum</name>
    <dbReference type="NCBI Taxonomy" id="1633335"/>
    <lineage>
        <taxon>Bacteria</taxon>
        <taxon>Pseudomonadati</taxon>
        <taxon>Pseudomonadota</taxon>
        <taxon>Alphaproteobacteria</taxon>
        <taxon>Rhodospirillales</taxon>
        <taxon>Thalassobaculaceae</taxon>
        <taxon>Thalassobaculum</taxon>
    </lineage>
</organism>
<evidence type="ECO:0000256" key="5">
    <source>
        <dbReference type="SAM" id="SignalP"/>
    </source>
</evidence>
<dbReference type="GO" id="GO:0008933">
    <property type="term" value="F:peptidoglycan lytic transglycosylase activity"/>
    <property type="evidence" value="ECO:0007669"/>
    <property type="project" value="InterPro"/>
</dbReference>
<dbReference type="SUPFAM" id="SSF53955">
    <property type="entry name" value="Lysozyme-like"/>
    <property type="match status" value="1"/>
</dbReference>
<keyword evidence="8" id="KW-1185">Reference proteome</keyword>
<evidence type="ECO:0000313" key="8">
    <source>
        <dbReference type="Proteomes" id="UP000630353"/>
    </source>
</evidence>
<sequence length="733" mass="80688">MPWPWRQSAYFPSHPARGLTGRSLTVRVAAVAVALALPGGPAVAKTTVPQPVPRPVAASPTPDTRSADAPPLPTARPLHAEGRLPPGDSAWRTTLAFAEDGDWAAALAVPGRTDDAELASVLTWLTLLDDGRPADFAAIAEFLTAHPNWPGEYQLELRAERLMPGTIPASARVLWFRTHPPRTTEGRLAYLDALATTGATDTLVPEVRRAWRELDLGNKALKDFLDRYGKHLRPVDHQDRLDEMLWRGKAAAATRTLPLVSDGWRRLADARIRLREGRGGVDRAIEAVPVELRDDPGLLYERIRWRRQRGMVTGARDLLFEAPPKPEFEALWWRERSWHIREALDAGNAEDAYLLAASHVQRGGVAFAEAEWLAGWIALRFLDRAEDALRHFRVLYENVSTPISLGRAAYWAGRAAEALGDAATARAWYGRGAEQPTTFYGQLAAARLGATEIALAPSAPVSEADARRFHARDLVRATEALIRIDRRKLAERFLRTLAYQASSEADSLAVARLAARSGYTSAAVYAARRAARGGASLIEIGYPILDPLPDDSPEPALVHAIIRQESGFDADAVSRVGARGLMQLMPGTAKQTARTAGVEYDLGSLIADPNYNVRLGRTYLNEMIARFNDQYVLAIAAYNAGPHRVNQWIARYGHPASPDVDVIDWIEKIPFSETRNYVQRVLEGLHVYRGRLPRAPAYAETAGGWRPQAVWCVYSCGVLLDGQQAALPRGKKQ</sequence>
<accession>A0A918XS22</accession>
<protein>
    <submittedName>
        <fullName evidence="7">Lytic transglycosylase</fullName>
    </submittedName>
</protein>
<dbReference type="GO" id="GO:0000270">
    <property type="term" value="P:peptidoglycan metabolic process"/>
    <property type="evidence" value="ECO:0007669"/>
    <property type="project" value="InterPro"/>
</dbReference>
<feature type="domain" description="Transglycosylase SLT" evidence="6">
    <location>
        <begin position="554"/>
        <end position="654"/>
    </location>
</feature>
<proteinExistence type="inferred from homology"/>
<dbReference type="AlphaFoldDB" id="A0A918XS22"/>
<reference evidence="7" key="1">
    <citation type="journal article" date="2014" name="Int. J. Syst. Evol. Microbiol.">
        <title>Complete genome sequence of Corynebacterium casei LMG S-19264T (=DSM 44701T), isolated from a smear-ripened cheese.</title>
        <authorList>
            <consortium name="US DOE Joint Genome Institute (JGI-PGF)"/>
            <person name="Walter F."/>
            <person name="Albersmeier A."/>
            <person name="Kalinowski J."/>
            <person name="Ruckert C."/>
        </authorList>
    </citation>
    <scope>NUCLEOTIDE SEQUENCE</scope>
    <source>
        <strain evidence="7">KCTC 42651</strain>
    </source>
</reference>
<dbReference type="Gene3D" id="1.10.530.10">
    <property type="match status" value="1"/>
</dbReference>
<feature type="chain" id="PRO_5037964688" evidence="5">
    <location>
        <begin position="45"/>
        <end position="733"/>
    </location>
</feature>
<dbReference type="PROSITE" id="PS00922">
    <property type="entry name" value="TRANSGLYCOSYLASE"/>
    <property type="match status" value="1"/>
</dbReference>
<dbReference type="GO" id="GO:0016020">
    <property type="term" value="C:membrane"/>
    <property type="evidence" value="ECO:0007669"/>
    <property type="project" value="InterPro"/>
</dbReference>
<dbReference type="PANTHER" id="PTHR37423:SF2">
    <property type="entry name" value="MEMBRANE-BOUND LYTIC MUREIN TRANSGLYCOSYLASE C"/>
    <property type="match status" value="1"/>
</dbReference>
<evidence type="ECO:0000259" key="6">
    <source>
        <dbReference type="Pfam" id="PF01464"/>
    </source>
</evidence>
<dbReference type="Proteomes" id="UP000630353">
    <property type="component" value="Unassembled WGS sequence"/>
</dbReference>
<gene>
    <name evidence="7" type="ORF">GCM10017083_20080</name>
</gene>
<dbReference type="InterPro" id="IPR008258">
    <property type="entry name" value="Transglycosylase_SLT_dom_1"/>
</dbReference>